<dbReference type="InterPro" id="IPR026337">
    <property type="entry name" value="AKG_HExxH"/>
</dbReference>
<dbReference type="EMBL" id="CP022163">
    <property type="protein sequence ID" value="ATB33812.1"/>
    <property type="molecule type" value="Genomic_DNA"/>
</dbReference>
<gene>
    <name evidence="1" type="ORF">MEBOL_007310</name>
</gene>
<evidence type="ECO:0000313" key="1">
    <source>
        <dbReference type="EMBL" id="ATB33812.1"/>
    </source>
</evidence>
<evidence type="ECO:0000313" key="2">
    <source>
        <dbReference type="Proteomes" id="UP000217289"/>
    </source>
</evidence>
<sequence>MHIQPGADDIPRDQAVVAQLLIDTLRRELGALGAEAMDLLSQLHEEGLTSYPGLWALAYRLQDQRQGAPSRRLEALHRLTREARRSQERARASGSEPWRLDLTPPARHLSESLERAVRQSPQRPGWEAALAEMALTEWREAQRQVFRATSHLLAAVWPEMLSELRLVIQQVALMRGGGIDGFTDFAVHGAVFVNIRRLSSVKVPPDLRLAEALIHEGCHTRCNAAAVVRPFLRDSSKDSPHVMTPLRPDPRPLTGLFQQLVVLCRCLGFYERVVGRGLGGEGTVARCDKLRQQARQAWGTLQAHAHELTDHGLGVVRQAGMQLEKSATQGASL</sequence>
<organism evidence="1 2">
    <name type="scientific">Melittangium boletus DSM 14713</name>
    <dbReference type="NCBI Taxonomy" id="1294270"/>
    <lineage>
        <taxon>Bacteria</taxon>
        <taxon>Pseudomonadati</taxon>
        <taxon>Myxococcota</taxon>
        <taxon>Myxococcia</taxon>
        <taxon>Myxococcales</taxon>
        <taxon>Cystobacterineae</taxon>
        <taxon>Archangiaceae</taxon>
        <taxon>Melittangium</taxon>
    </lineage>
</organism>
<keyword evidence="2" id="KW-1185">Reference proteome</keyword>
<accession>A0A250IRD3</accession>
<dbReference type="OrthoDB" id="9769264at2"/>
<reference evidence="1 2" key="1">
    <citation type="submission" date="2017-06" db="EMBL/GenBank/DDBJ databases">
        <authorList>
            <person name="Kim H.J."/>
            <person name="Triplett B.A."/>
        </authorList>
    </citation>
    <scope>NUCLEOTIDE SEQUENCE [LARGE SCALE GENOMIC DNA]</scope>
    <source>
        <strain evidence="1 2">DSM 14713</strain>
    </source>
</reference>
<protein>
    <submittedName>
        <fullName evidence="1">HEXXH motif domain-containing protein</fullName>
    </submittedName>
</protein>
<dbReference type="KEGG" id="mbd:MEBOL_007310"/>
<proteinExistence type="predicted"/>
<name>A0A250IRD3_9BACT</name>
<dbReference type="AlphaFoldDB" id="A0A250IRD3"/>
<dbReference type="Proteomes" id="UP000217289">
    <property type="component" value="Chromosome"/>
</dbReference>
<dbReference type="RefSeq" id="WP_095981792.1">
    <property type="nucleotide sequence ID" value="NZ_CP022163.1"/>
</dbReference>
<dbReference type="NCBIfam" id="TIGR04267">
    <property type="entry name" value="mod_HExxH"/>
    <property type="match status" value="1"/>
</dbReference>